<dbReference type="InterPro" id="IPR050300">
    <property type="entry name" value="GDXG_lipolytic_enzyme"/>
</dbReference>
<dbReference type="Gene3D" id="3.40.50.1820">
    <property type="entry name" value="alpha/beta hydrolase"/>
    <property type="match status" value="1"/>
</dbReference>
<gene>
    <name evidence="3" type="ORF">BN10_1270004</name>
</gene>
<dbReference type="ESTHER" id="9mico-n0dzt7">
    <property type="family name" value="Est9X"/>
</dbReference>
<evidence type="ECO:0008006" key="5">
    <source>
        <dbReference type="Google" id="ProtNLM"/>
    </source>
</evidence>
<protein>
    <recommendedName>
        <fullName evidence="5">Lipase/esterase</fullName>
    </recommendedName>
</protein>
<dbReference type="PANTHER" id="PTHR48081">
    <property type="entry name" value="AB HYDROLASE SUPERFAMILY PROTEIN C4A8.06C"/>
    <property type="match status" value="1"/>
</dbReference>
<feature type="region of interest" description="Disordered" evidence="2">
    <location>
        <begin position="1"/>
        <end position="23"/>
    </location>
</feature>
<evidence type="ECO:0000256" key="1">
    <source>
        <dbReference type="ARBA" id="ARBA00022801"/>
    </source>
</evidence>
<evidence type="ECO:0000313" key="4">
    <source>
        <dbReference type="Proteomes" id="UP000013167"/>
    </source>
</evidence>
<organism evidence="3 4">
    <name type="scientific">Phycicoccus elongatus Lp2</name>
    <dbReference type="NCBI Taxonomy" id="1193181"/>
    <lineage>
        <taxon>Bacteria</taxon>
        <taxon>Bacillati</taxon>
        <taxon>Actinomycetota</taxon>
        <taxon>Actinomycetes</taxon>
        <taxon>Micrococcales</taxon>
        <taxon>Intrasporangiaceae</taxon>
        <taxon>Phycicoccus</taxon>
    </lineage>
</organism>
<dbReference type="RefSeq" id="WP_010851820.1">
    <property type="nucleotide sequence ID" value="NZ_HF570956.1"/>
</dbReference>
<dbReference type="InterPro" id="IPR029058">
    <property type="entry name" value="AB_hydrolase_fold"/>
</dbReference>
<dbReference type="SUPFAM" id="SSF53474">
    <property type="entry name" value="alpha/beta-Hydrolases"/>
    <property type="match status" value="1"/>
</dbReference>
<dbReference type="STRING" id="1193181.BN10_1270004"/>
<dbReference type="EMBL" id="CAIZ01000032">
    <property type="protein sequence ID" value="CCH68966.1"/>
    <property type="molecule type" value="Genomic_DNA"/>
</dbReference>
<name>N0DZT7_9MICO</name>
<evidence type="ECO:0000256" key="2">
    <source>
        <dbReference type="SAM" id="MobiDB-lite"/>
    </source>
</evidence>
<keyword evidence="4" id="KW-1185">Reference proteome</keyword>
<dbReference type="PANTHER" id="PTHR48081:SF33">
    <property type="entry name" value="KYNURENINE FORMAMIDASE"/>
    <property type="match status" value="1"/>
</dbReference>
<dbReference type="AlphaFoldDB" id="N0DZT7"/>
<dbReference type="GO" id="GO:0016787">
    <property type="term" value="F:hydrolase activity"/>
    <property type="evidence" value="ECO:0007669"/>
    <property type="project" value="UniProtKB-KW"/>
</dbReference>
<keyword evidence="1" id="KW-0378">Hydrolase</keyword>
<accession>N0DZT7</accession>
<dbReference type="Proteomes" id="UP000013167">
    <property type="component" value="Unassembled WGS sequence"/>
</dbReference>
<proteinExistence type="predicted"/>
<comment type="caution">
    <text evidence="3">The sequence shown here is derived from an EMBL/GenBank/DDBJ whole genome shotgun (WGS) entry which is preliminary data.</text>
</comment>
<sequence>MSTDEPDVLTRSARPPDRTVVTGPEQTDVYDVWEPPADRAPRGLTVALVHGGFWREQYDRHHLPPLAAALAADGFHVANLEYPRIGMPGGGWPGTGTSVSDRVESALADDQLPHRLLVVGHSAGGHLALWLASAEQPPAGLAGVVALAPVASLAEAHRLHLSHDAAVELLGGTPDQEPAAWAAADPARLGLTLPAVVLTGANDDEVPGSVIAAYQEGREVDEPVTFSEVVGAGHYDLIDPDHAAYLTLLAHLEQLAIGLG</sequence>
<evidence type="ECO:0000313" key="3">
    <source>
        <dbReference type="EMBL" id="CCH68966.1"/>
    </source>
</evidence>
<reference evidence="3 4" key="1">
    <citation type="journal article" date="2013" name="ISME J.">
        <title>A metabolic model for members of the genus Tetrasphaera involved in enhanced biological phosphorus removal.</title>
        <authorList>
            <person name="Kristiansen R."/>
            <person name="Nguyen H.T.T."/>
            <person name="Saunders A.M."/>
            <person name="Nielsen J.L."/>
            <person name="Wimmer R."/>
            <person name="Le V.Q."/>
            <person name="McIlroy S.J."/>
            <person name="Petrovski S."/>
            <person name="Seviour R.J."/>
            <person name="Calteau A."/>
            <person name="Nielsen K.L."/>
            <person name="Nielsen P.H."/>
        </authorList>
    </citation>
    <scope>NUCLEOTIDE SEQUENCE [LARGE SCALE GENOMIC DNA]</scope>
    <source>
        <strain evidence="3 4">Lp2</strain>
    </source>
</reference>
<dbReference type="eggNOG" id="COG1506">
    <property type="taxonomic scope" value="Bacteria"/>
</dbReference>
<dbReference type="HOGENOM" id="CLU_012494_10_1_11"/>
<dbReference type="OrthoDB" id="255603at2"/>